<protein>
    <submittedName>
        <fullName evidence="1">Uncharacterized protein</fullName>
    </submittedName>
</protein>
<comment type="caution">
    <text evidence="1">The sequence shown here is derived from an EMBL/GenBank/DDBJ whole genome shotgun (WGS) entry which is preliminary data.</text>
</comment>
<evidence type="ECO:0000313" key="1">
    <source>
        <dbReference type="EMBL" id="EBS0563166.1"/>
    </source>
</evidence>
<dbReference type="AlphaFoldDB" id="A0A5U8XK15"/>
<sequence>MSQYNITNAGPVLQDHGIIDYLQGSEPFMRLMNEWQRALQVCAISLTKENLEAIVSGEGEPYEEIVARFSWSIIDQYNFVVPLSLRAELREFMKAVSKEYRVWEFDKALSSDYREDEYTEGMCIIHGLYKEGASDTADSQVLAQYFADRVARGLAKAIEASYKTPLTFFMNRHPKDFKRGLMRVTFNDQNPFVKFQLALTMED</sequence>
<reference evidence="1" key="1">
    <citation type="submission" date="2018-07" db="EMBL/GenBank/DDBJ databases">
        <authorList>
            <person name="Ashton P.M."/>
            <person name="Dallman T."/>
            <person name="Nair S."/>
            <person name="De Pinna E."/>
            <person name="Peters T."/>
            <person name="Grant K."/>
        </authorList>
    </citation>
    <scope>NUCLEOTIDE SEQUENCE</scope>
    <source>
        <strain evidence="1">142535</strain>
    </source>
</reference>
<gene>
    <name evidence="1" type="ORF">DTU56_08565</name>
</gene>
<organism evidence="1">
    <name type="scientific">Salmonella muenchen</name>
    <dbReference type="NCBI Taxonomy" id="596"/>
    <lineage>
        <taxon>Bacteria</taxon>
        <taxon>Pseudomonadati</taxon>
        <taxon>Pseudomonadota</taxon>
        <taxon>Gammaproteobacteria</taxon>
        <taxon>Enterobacterales</taxon>
        <taxon>Enterobacteriaceae</taxon>
        <taxon>Salmonella</taxon>
    </lineage>
</organism>
<accession>A0A5U8XK15</accession>
<name>A0A5U8XK15_SALMU</name>
<proteinExistence type="predicted"/>
<dbReference type="EMBL" id="AAGUDP010000006">
    <property type="protein sequence ID" value="EBS0563166.1"/>
    <property type="molecule type" value="Genomic_DNA"/>
</dbReference>